<dbReference type="Proteomes" id="UP000225833">
    <property type="component" value="Unassembled WGS sequence"/>
</dbReference>
<proteinExistence type="predicted"/>
<dbReference type="AlphaFoldDB" id="A0A2D0IP21"/>
<sequence>MSLQQDMKLQDLRNEEKKFWELRNEIISQQLPKVREEIISTTIGYFQEKEFSISGRQPHLQASYNNGLNIKLDFSELAEADMVWDGFLAIVHHHIKFEVSYKMNRGNLPHEPSFSGDISSDKKEWDIKFLEQTMLPALRNIGVSDLDGSYKLRLIGQGRNQIKFYSSMNEILDEIFK</sequence>
<dbReference type="RefSeq" id="WP_099137318.1">
    <property type="nucleotide sequence ID" value="NZ_CAWNNJ010000103.1"/>
</dbReference>
<reference evidence="1 2" key="1">
    <citation type="journal article" date="2017" name="Nat. Microbiol.">
        <title>Natural product diversity associated with the nematode symbionts Photorhabdus and Xenorhabdus.</title>
        <authorList>
            <person name="Tobias N.J."/>
            <person name="Wolff H."/>
            <person name="Djahanschiri B."/>
            <person name="Grundmann F."/>
            <person name="Kronenwerth M."/>
            <person name="Shi Y.M."/>
            <person name="Simonyi S."/>
            <person name="Grun P."/>
            <person name="Shapiro-Ilan D."/>
            <person name="Pidot S.J."/>
            <person name="Stinear T.P."/>
            <person name="Ebersberger I."/>
            <person name="Bode H.B."/>
        </authorList>
    </citation>
    <scope>NUCLEOTIDE SEQUENCE [LARGE SCALE GENOMIC DNA]</scope>
    <source>
        <strain evidence="1 2">DSM 16342</strain>
    </source>
</reference>
<evidence type="ECO:0000313" key="2">
    <source>
        <dbReference type="Proteomes" id="UP000225833"/>
    </source>
</evidence>
<gene>
    <name evidence="1" type="ORF">Xbud_03552</name>
</gene>
<protein>
    <submittedName>
        <fullName evidence="1">Uncharacterized protein</fullName>
    </submittedName>
</protein>
<dbReference type="EMBL" id="NIBS01000035">
    <property type="protein sequence ID" value="PHM23565.1"/>
    <property type="molecule type" value="Genomic_DNA"/>
</dbReference>
<comment type="caution">
    <text evidence="1">The sequence shown here is derived from an EMBL/GenBank/DDBJ whole genome shotgun (WGS) entry which is preliminary data.</text>
</comment>
<dbReference type="OrthoDB" id="9951955at2"/>
<evidence type="ECO:0000313" key="1">
    <source>
        <dbReference type="EMBL" id="PHM23565.1"/>
    </source>
</evidence>
<name>A0A2D0IP21_XENBU</name>
<organism evidence="1 2">
    <name type="scientific">Xenorhabdus budapestensis</name>
    <dbReference type="NCBI Taxonomy" id="290110"/>
    <lineage>
        <taxon>Bacteria</taxon>
        <taxon>Pseudomonadati</taxon>
        <taxon>Pseudomonadota</taxon>
        <taxon>Gammaproteobacteria</taxon>
        <taxon>Enterobacterales</taxon>
        <taxon>Morganellaceae</taxon>
        <taxon>Xenorhabdus</taxon>
    </lineage>
</organism>
<accession>A0A2D0IP21</accession>